<comment type="caution">
    <text evidence="2">The sequence shown here is derived from an EMBL/GenBank/DDBJ whole genome shotgun (WGS) entry which is preliminary data.</text>
</comment>
<gene>
    <name evidence="2" type="ORF">AVEN_256303_1</name>
</gene>
<feature type="compositionally biased region" description="Acidic residues" evidence="1">
    <location>
        <begin position="50"/>
        <end position="64"/>
    </location>
</feature>
<dbReference type="AlphaFoldDB" id="A0A4Y2L7K9"/>
<feature type="region of interest" description="Disordered" evidence="1">
    <location>
        <begin position="50"/>
        <end position="80"/>
    </location>
</feature>
<sequence length="80" mass="9535">MKLMMDIEYLYLLKIKWKGAAMLYFVMSYHISHILDVDVTCCSVMFPEEENESTQVSDEDECREEPDPGRRYPEQKPKRP</sequence>
<reference evidence="2 3" key="1">
    <citation type="journal article" date="2019" name="Sci. Rep.">
        <title>Orb-weaving spider Araneus ventricosus genome elucidates the spidroin gene catalogue.</title>
        <authorList>
            <person name="Kono N."/>
            <person name="Nakamura H."/>
            <person name="Ohtoshi R."/>
            <person name="Moran D.A.P."/>
            <person name="Shinohara A."/>
            <person name="Yoshida Y."/>
            <person name="Fujiwara M."/>
            <person name="Mori M."/>
            <person name="Tomita M."/>
            <person name="Arakawa K."/>
        </authorList>
    </citation>
    <scope>NUCLEOTIDE SEQUENCE [LARGE SCALE GENOMIC DNA]</scope>
</reference>
<evidence type="ECO:0000313" key="3">
    <source>
        <dbReference type="Proteomes" id="UP000499080"/>
    </source>
</evidence>
<proteinExistence type="predicted"/>
<feature type="compositionally biased region" description="Basic and acidic residues" evidence="1">
    <location>
        <begin position="65"/>
        <end position="80"/>
    </location>
</feature>
<keyword evidence="3" id="KW-1185">Reference proteome</keyword>
<name>A0A4Y2L7K9_ARAVE</name>
<organism evidence="2 3">
    <name type="scientific">Araneus ventricosus</name>
    <name type="common">Orbweaver spider</name>
    <name type="synonym">Epeira ventricosa</name>
    <dbReference type="NCBI Taxonomy" id="182803"/>
    <lineage>
        <taxon>Eukaryota</taxon>
        <taxon>Metazoa</taxon>
        <taxon>Ecdysozoa</taxon>
        <taxon>Arthropoda</taxon>
        <taxon>Chelicerata</taxon>
        <taxon>Arachnida</taxon>
        <taxon>Araneae</taxon>
        <taxon>Araneomorphae</taxon>
        <taxon>Entelegynae</taxon>
        <taxon>Araneoidea</taxon>
        <taxon>Araneidae</taxon>
        <taxon>Araneus</taxon>
    </lineage>
</organism>
<protein>
    <submittedName>
        <fullName evidence="2">Uncharacterized protein</fullName>
    </submittedName>
</protein>
<evidence type="ECO:0000256" key="1">
    <source>
        <dbReference type="SAM" id="MobiDB-lite"/>
    </source>
</evidence>
<dbReference type="EMBL" id="BGPR01005474">
    <property type="protein sequence ID" value="GBN10502.1"/>
    <property type="molecule type" value="Genomic_DNA"/>
</dbReference>
<accession>A0A4Y2L7K9</accession>
<evidence type="ECO:0000313" key="2">
    <source>
        <dbReference type="EMBL" id="GBN10502.1"/>
    </source>
</evidence>
<dbReference type="Proteomes" id="UP000499080">
    <property type="component" value="Unassembled WGS sequence"/>
</dbReference>